<gene>
    <name evidence="2" type="ORF">B0T14DRAFT_494209</name>
</gene>
<comment type="caution">
    <text evidence="2">The sequence shown here is derived from an EMBL/GenBank/DDBJ whole genome shotgun (WGS) entry which is preliminary data.</text>
</comment>
<protein>
    <submittedName>
        <fullName evidence="2">Uncharacterized protein</fullName>
    </submittedName>
</protein>
<feature type="compositionally biased region" description="Basic residues" evidence="1">
    <location>
        <begin position="1"/>
        <end position="20"/>
    </location>
</feature>
<accession>A0AA39WW07</accession>
<evidence type="ECO:0000313" key="2">
    <source>
        <dbReference type="EMBL" id="KAK0622571.1"/>
    </source>
</evidence>
<name>A0AA39WW07_9PEZI</name>
<evidence type="ECO:0000313" key="3">
    <source>
        <dbReference type="Proteomes" id="UP001175000"/>
    </source>
</evidence>
<reference evidence="2" key="1">
    <citation type="submission" date="2023-06" db="EMBL/GenBank/DDBJ databases">
        <title>Genome-scale phylogeny and comparative genomics of the fungal order Sordariales.</title>
        <authorList>
            <consortium name="Lawrence Berkeley National Laboratory"/>
            <person name="Hensen N."/>
            <person name="Bonometti L."/>
            <person name="Westerberg I."/>
            <person name="Brannstrom I.O."/>
            <person name="Guillou S."/>
            <person name="Cros-Aarteil S."/>
            <person name="Calhoun S."/>
            <person name="Haridas S."/>
            <person name="Kuo A."/>
            <person name="Mondo S."/>
            <person name="Pangilinan J."/>
            <person name="Riley R."/>
            <person name="Labutti K."/>
            <person name="Andreopoulos B."/>
            <person name="Lipzen A."/>
            <person name="Chen C."/>
            <person name="Yanf M."/>
            <person name="Daum C."/>
            <person name="Ng V."/>
            <person name="Clum A."/>
            <person name="Steindorff A."/>
            <person name="Ohm R."/>
            <person name="Martin F."/>
            <person name="Silar P."/>
            <person name="Natvig D."/>
            <person name="Lalanne C."/>
            <person name="Gautier V."/>
            <person name="Ament-Velasquez S.L."/>
            <person name="Kruys A."/>
            <person name="Hutchinson M.I."/>
            <person name="Powell A.J."/>
            <person name="Barry K."/>
            <person name="Miller A.N."/>
            <person name="Grigoriev I.V."/>
            <person name="Debuchy R."/>
            <person name="Gladieux P."/>
            <person name="Thoren M.H."/>
            <person name="Johannesson H."/>
        </authorList>
    </citation>
    <scope>NUCLEOTIDE SEQUENCE</scope>
    <source>
        <strain evidence="2">CBS 606.72</strain>
    </source>
</reference>
<dbReference type="EMBL" id="JAULSU010000003">
    <property type="protein sequence ID" value="KAK0622571.1"/>
    <property type="molecule type" value="Genomic_DNA"/>
</dbReference>
<sequence length="226" mass="24092">MSSSKAHRDRHSSSRSHKISKSSSGGSSSRASGHKSSKSSETQSGVSCKVSIKVEPPVMATFSTPLYPSIVAKAKFHGLPSDQVCYTYAHAVLVDAAGQTLDNQLGNNVVATGVFLEETSYTGGSGGGGSGSGSGSGSSNRKGSTELYYIFPHLQVPILGDFLIRIDVHHCLLVHNGSSLMGQAETRNITVVEEVCAQEWGSQEERWILQCFRNQGENVPQEPQPH</sequence>
<evidence type="ECO:0000256" key="1">
    <source>
        <dbReference type="SAM" id="MobiDB-lite"/>
    </source>
</evidence>
<feature type="region of interest" description="Disordered" evidence="1">
    <location>
        <begin position="1"/>
        <end position="48"/>
    </location>
</feature>
<proteinExistence type="predicted"/>
<feature type="compositionally biased region" description="Low complexity" evidence="1">
    <location>
        <begin position="21"/>
        <end position="31"/>
    </location>
</feature>
<organism evidence="2 3">
    <name type="scientific">Immersiella caudata</name>
    <dbReference type="NCBI Taxonomy" id="314043"/>
    <lineage>
        <taxon>Eukaryota</taxon>
        <taxon>Fungi</taxon>
        <taxon>Dikarya</taxon>
        <taxon>Ascomycota</taxon>
        <taxon>Pezizomycotina</taxon>
        <taxon>Sordariomycetes</taxon>
        <taxon>Sordariomycetidae</taxon>
        <taxon>Sordariales</taxon>
        <taxon>Lasiosphaeriaceae</taxon>
        <taxon>Immersiella</taxon>
    </lineage>
</organism>
<dbReference type="AlphaFoldDB" id="A0AA39WW07"/>
<keyword evidence="3" id="KW-1185">Reference proteome</keyword>
<dbReference type="Proteomes" id="UP001175000">
    <property type="component" value="Unassembled WGS sequence"/>
</dbReference>